<keyword evidence="2 5" id="KW-0521">NADP</keyword>
<gene>
    <name evidence="5" type="primary">fcl</name>
    <name evidence="7" type="ORF">HNR15_003313</name>
</gene>
<feature type="binding site" evidence="5">
    <location>
        <position position="195"/>
    </location>
    <ligand>
        <name>substrate</name>
    </ligand>
</feature>
<feature type="binding site" evidence="5">
    <location>
        <position position="217"/>
    </location>
    <ligand>
        <name>substrate</name>
    </ligand>
</feature>
<comment type="function">
    <text evidence="5">Catalyzes the two-step NADP-dependent conversion of GDP-4-dehydro-6-deoxy-D-mannose to GDP-fucose, involving an epimerase and a reductase reaction.</text>
</comment>
<dbReference type="InterPro" id="IPR028614">
    <property type="entry name" value="GDP_fucose/colitose_synth"/>
</dbReference>
<evidence type="ECO:0000256" key="3">
    <source>
        <dbReference type="ARBA" id="ARBA00023002"/>
    </source>
</evidence>
<feature type="binding site" evidence="5">
    <location>
        <begin position="19"/>
        <end position="25"/>
    </location>
    <ligand>
        <name>NADP(+)</name>
        <dbReference type="ChEBI" id="CHEBI:58349"/>
    </ligand>
</feature>
<dbReference type="SUPFAM" id="SSF51735">
    <property type="entry name" value="NAD(P)-binding Rossmann-fold domains"/>
    <property type="match status" value="1"/>
</dbReference>
<dbReference type="GO" id="GO:0070401">
    <property type="term" value="F:NADP+ binding"/>
    <property type="evidence" value="ECO:0007669"/>
    <property type="project" value="UniProtKB-UniRule"/>
</dbReference>
<feature type="active site" description="Proton donor/acceptor" evidence="5">
    <location>
        <position position="144"/>
    </location>
</feature>
<comment type="similarity">
    <text evidence="1 5">Belongs to the NAD(P)-dependent epimerase/dehydratase family. Fucose synthase subfamily.</text>
</comment>
<dbReference type="EC" id="1.1.1.271" evidence="5"/>
<feature type="site" description="Important for catalytic activity" evidence="5">
    <location>
        <position position="117"/>
    </location>
</feature>
<dbReference type="AlphaFoldDB" id="A0A853DP34"/>
<proteinExistence type="inferred from homology"/>
<organism evidence="7 8">
    <name type="scientific">Allobranchiibius huperziae</name>
    <dbReference type="NCBI Taxonomy" id="1874116"/>
    <lineage>
        <taxon>Bacteria</taxon>
        <taxon>Bacillati</taxon>
        <taxon>Actinomycetota</taxon>
        <taxon>Actinomycetes</taxon>
        <taxon>Micrococcales</taxon>
        <taxon>Dermacoccaceae</taxon>
        <taxon>Allobranchiibius</taxon>
    </lineage>
</organism>
<dbReference type="UniPathway" id="UPA00128">
    <property type="reaction ID" value="UER00191"/>
</dbReference>
<keyword evidence="4 5" id="KW-0413">Isomerase</keyword>
<name>A0A853DP34_9MICO</name>
<dbReference type="Gene3D" id="3.40.50.720">
    <property type="entry name" value="NAD(P)-binding Rossmann-like Domain"/>
    <property type="match status" value="1"/>
</dbReference>
<comment type="pathway">
    <text evidence="5">Nucleotide-sugar biosynthesis; GDP-L-fucose biosynthesis via de novo pathway; GDP-L-fucose from GDP-alpha-D-mannose: step 2/2.</text>
</comment>
<evidence type="ECO:0000256" key="5">
    <source>
        <dbReference type="HAMAP-Rule" id="MF_00956"/>
    </source>
</evidence>
<reference evidence="7 8" key="1">
    <citation type="submission" date="2020-07" db="EMBL/GenBank/DDBJ databases">
        <title>Sequencing the genomes of 1000 actinobacteria strains.</title>
        <authorList>
            <person name="Klenk H.-P."/>
        </authorList>
    </citation>
    <scope>NUCLEOTIDE SEQUENCE [LARGE SCALE GENOMIC DNA]</scope>
    <source>
        <strain evidence="7 8">DSM 29531</strain>
    </source>
</reference>
<feature type="binding site" evidence="5">
    <location>
        <position position="148"/>
    </location>
    <ligand>
        <name>NADP(+)</name>
        <dbReference type="ChEBI" id="CHEBI:58349"/>
    </ligand>
</feature>
<evidence type="ECO:0000256" key="4">
    <source>
        <dbReference type="ARBA" id="ARBA00023235"/>
    </source>
</evidence>
<dbReference type="Pfam" id="PF01370">
    <property type="entry name" value="Epimerase"/>
    <property type="match status" value="1"/>
</dbReference>
<dbReference type="HAMAP" id="MF_00956">
    <property type="entry name" value="GDP_fucose_synth"/>
    <property type="match status" value="1"/>
</dbReference>
<evidence type="ECO:0000313" key="7">
    <source>
        <dbReference type="EMBL" id="NYJ76350.1"/>
    </source>
</evidence>
<comment type="catalytic activity">
    <reaction evidence="5">
        <text>GDP-beta-L-fucose + NADP(+) = GDP-4-dehydro-alpha-D-rhamnose + NADPH + H(+)</text>
        <dbReference type="Rhea" id="RHEA:18885"/>
        <dbReference type="ChEBI" id="CHEBI:15378"/>
        <dbReference type="ChEBI" id="CHEBI:57273"/>
        <dbReference type="ChEBI" id="CHEBI:57783"/>
        <dbReference type="ChEBI" id="CHEBI:57964"/>
        <dbReference type="ChEBI" id="CHEBI:58349"/>
        <dbReference type="EC" id="1.1.1.271"/>
    </reaction>
</comment>
<protein>
    <recommendedName>
        <fullName evidence="5">GDP-L-fucose synthase</fullName>
        <ecNumber evidence="5">1.1.1.271</ecNumber>
    </recommendedName>
    <alternativeName>
        <fullName evidence="5">GDP-4-keto-6-deoxy-D-mannose-3,5-epimerase-4-reductase</fullName>
    </alternativeName>
</protein>
<feature type="site" description="Important for catalytic activity" evidence="5">
    <location>
        <position position="115"/>
    </location>
</feature>
<dbReference type="InterPro" id="IPR036291">
    <property type="entry name" value="NAD(P)-bd_dom_sf"/>
</dbReference>
<keyword evidence="5" id="KW-0511">Multifunctional enzyme</keyword>
<comment type="caution">
    <text evidence="7">The sequence shown here is derived from an EMBL/GenBank/DDBJ whole genome shotgun (WGS) entry which is preliminary data.</text>
</comment>
<dbReference type="PANTHER" id="PTHR43238">
    <property type="entry name" value="GDP-L-FUCOSE SYNTHASE"/>
    <property type="match status" value="1"/>
</dbReference>
<comment type="caution">
    <text evidence="5">Lacks conserved residue(s) required for the propagation of feature annotation.</text>
</comment>
<dbReference type="GO" id="GO:0042351">
    <property type="term" value="P:'de novo' GDP-L-fucose biosynthetic process"/>
    <property type="evidence" value="ECO:0007669"/>
    <property type="project" value="UniProtKB-UniRule"/>
</dbReference>
<feature type="binding site" evidence="5">
    <location>
        <position position="187"/>
    </location>
    <ligand>
        <name>NADP(+)</name>
        <dbReference type="ChEBI" id="CHEBI:58349"/>
    </ligand>
</feature>
<evidence type="ECO:0000313" key="8">
    <source>
        <dbReference type="Proteomes" id="UP000571817"/>
    </source>
</evidence>
<feature type="domain" description="NAD-dependent epimerase/dehydratase" evidence="6">
    <location>
        <begin position="15"/>
        <end position="245"/>
    </location>
</feature>
<evidence type="ECO:0000256" key="1">
    <source>
        <dbReference type="ARBA" id="ARBA00005959"/>
    </source>
</evidence>
<evidence type="ECO:0000256" key="2">
    <source>
        <dbReference type="ARBA" id="ARBA00022857"/>
    </source>
</evidence>
<feature type="binding site" evidence="5">
    <location>
        <position position="210"/>
    </location>
    <ligand>
        <name>substrate</name>
    </ligand>
</feature>
<feature type="binding site" evidence="5">
    <location>
        <position position="277"/>
    </location>
    <ligand>
        <name>substrate</name>
    </ligand>
</feature>
<dbReference type="Gene3D" id="3.90.25.10">
    <property type="entry name" value="UDP-galactose 4-epimerase, domain 1"/>
    <property type="match status" value="1"/>
</dbReference>
<dbReference type="EMBL" id="JACCFW010000001">
    <property type="protein sequence ID" value="NYJ76350.1"/>
    <property type="molecule type" value="Genomic_DNA"/>
</dbReference>
<accession>A0A853DP34</accession>
<dbReference type="GO" id="GO:0016853">
    <property type="term" value="F:isomerase activity"/>
    <property type="evidence" value="ECO:0007669"/>
    <property type="project" value="UniProtKB-KW"/>
</dbReference>
<sequence length="320" mass="34242">MTSAVTRTDLRGARIVVTGGHGFLGGHVSDVLRERGADVVALGSADYDLREQSAVRALYADLAPDQVVHVAAAVGGIGANVANPGRFLYENAVMGLMLLEEGRRAGLGKFVLASTTCTYATDAPLPLREDDIWSGPPAPATGAYGMAKRLLHEACETYHRQYDVDSAVLVLSNLYGPRDHFDGQGTHVLPALIRRYADAVREDTAYVSNWGSGRATREFLHVRDGARAVALACETPVGPAPINVGTGIETSIAELAALVQDAVGYTGEVRWDTSKPEGQPTRYSDVTRARELLGFSARVPLADGVRETVDWFLAQQPVEV</sequence>
<dbReference type="Proteomes" id="UP000571817">
    <property type="component" value="Unassembled WGS sequence"/>
</dbReference>
<keyword evidence="8" id="KW-1185">Reference proteome</keyword>
<keyword evidence="3 5" id="KW-0560">Oxidoreductase</keyword>
<evidence type="ECO:0000259" key="6">
    <source>
        <dbReference type="Pfam" id="PF01370"/>
    </source>
</evidence>
<dbReference type="PANTHER" id="PTHR43238:SF1">
    <property type="entry name" value="GDP-L-FUCOSE SYNTHASE"/>
    <property type="match status" value="1"/>
</dbReference>
<dbReference type="GO" id="GO:0050577">
    <property type="term" value="F:GDP-L-fucose synthase activity"/>
    <property type="evidence" value="ECO:0007669"/>
    <property type="project" value="UniProtKB-UniRule"/>
</dbReference>
<dbReference type="RefSeq" id="WP_179483414.1">
    <property type="nucleotide sequence ID" value="NZ_JACCFW010000001.1"/>
</dbReference>
<dbReference type="InterPro" id="IPR001509">
    <property type="entry name" value="Epimerase_deHydtase"/>
</dbReference>